<keyword evidence="3" id="KW-0472">Membrane</keyword>
<comment type="subcellular location">
    <subcellularLocation>
        <location evidence="1">Cell membrane</location>
        <topology evidence="1">Single-pass type II membrane protein</topology>
    </subcellularLocation>
</comment>
<feature type="transmembrane region" description="Helical" evidence="3">
    <location>
        <begin position="76"/>
        <end position="96"/>
    </location>
</feature>
<keyword evidence="3" id="KW-1133">Transmembrane helix</keyword>
<dbReference type="GO" id="GO:0006879">
    <property type="term" value="P:intracellular iron ion homeostasis"/>
    <property type="evidence" value="ECO:0007669"/>
    <property type="project" value="TreeGrafter"/>
</dbReference>
<dbReference type="STRING" id="8005.ENSEEEP00000046947"/>
<dbReference type="FunFam" id="1.20.930.40:FF:000002">
    <property type="entry name" value="Transferrin receptor protein 1"/>
    <property type="match status" value="1"/>
</dbReference>
<protein>
    <recommendedName>
        <fullName evidence="9">Transferrin receptor protein 1</fullName>
    </recommendedName>
</protein>
<dbReference type="CTD" id="494478"/>
<evidence type="ECO:0000259" key="5">
    <source>
        <dbReference type="Pfam" id="PF04253"/>
    </source>
</evidence>
<dbReference type="InterPro" id="IPR003137">
    <property type="entry name" value="PA_domain"/>
</dbReference>
<feature type="domain" description="Transferrin receptor-like dimerisation" evidence="5">
    <location>
        <begin position="662"/>
        <end position="770"/>
    </location>
</feature>
<dbReference type="RefSeq" id="XP_026863902.2">
    <property type="nucleotide sequence ID" value="XM_027008101.2"/>
</dbReference>
<evidence type="ECO:0000313" key="7">
    <source>
        <dbReference type="Ensembl" id="ENSEEEP00000046947.2"/>
    </source>
</evidence>
<dbReference type="Pfam" id="PF04253">
    <property type="entry name" value="TFR_dimer"/>
    <property type="match status" value="1"/>
</dbReference>
<evidence type="ECO:0000256" key="3">
    <source>
        <dbReference type="SAM" id="Phobius"/>
    </source>
</evidence>
<dbReference type="Proteomes" id="UP000314983">
    <property type="component" value="Chromosome 5"/>
</dbReference>
<dbReference type="GeneTree" id="ENSGT01030000234598"/>
<name>A0A4W4HE55_ELEEL</name>
<evidence type="ECO:0000256" key="2">
    <source>
        <dbReference type="ARBA" id="ARBA00005634"/>
    </source>
</evidence>
<reference evidence="8" key="1">
    <citation type="journal article" date="2014" name="Science">
        <title>Nonhuman genetics. Genomic basis for the convergent evolution of electric organs.</title>
        <authorList>
            <person name="Gallant J.R."/>
            <person name="Traeger L.L."/>
            <person name="Volkening J.D."/>
            <person name="Moffett H."/>
            <person name="Chen P.H."/>
            <person name="Novina C.D."/>
            <person name="Phillips G.N.Jr."/>
            <person name="Anand R."/>
            <person name="Wells G.B."/>
            <person name="Pinch M."/>
            <person name="Guth R."/>
            <person name="Unguez G.A."/>
            <person name="Albert J.S."/>
            <person name="Zakon H.H."/>
            <person name="Samanta M.P."/>
            <person name="Sussman M.R."/>
        </authorList>
    </citation>
    <scope>NUCLEOTIDE SEQUENCE [LARGE SCALE GENOMIC DNA]</scope>
</reference>
<reference evidence="7" key="3">
    <citation type="submission" date="2020-05" db="EMBL/GenBank/DDBJ databases">
        <title>Electrophorus electricus (electric eel) genome, fEleEle1, primary haplotype.</title>
        <authorList>
            <person name="Myers G."/>
            <person name="Meyer A."/>
            <person name="Fedrigo O."/>
            <person name="Formenti G."/>
            <person name="Rhie A."/>
            <person name="Tracey A."/>
            <person name="Sims Y."/>
            <person name="Jarvis E.D."/>
        </authorList>
    </citation>
    <scope>NUCLEOTIDE SEQUENCE [LARGE SCALE GENOMIC DNA]</scope>
</reference>
<evidence type="ECO:0000259" key="6">
    <source>
        <dbReference type="Pfam" id="PF04389"/>
    </source>
</evidence>
<reference evidence="7" key="4">
    <citation type="submission" date="2025-08" db="UniProtKB">
        <authorList>
            <consortium name="Ensembl"/>
        </authorList>
    </citation>
    <scope>IDENTIFICATION</scope>
</reference>
<evidence type="ECO:0000256" key="1">
    <source>
        <dbReference type="ARBA" id="ARBA00004401"/>
    </source>
</evidence>
<dbReference type="Gene3D" id="1.20.930.40">
    <property type="entry name" value="Transferrin receptor-like, dimerisation domain"/>
    <property type="match status" value="1"/>
</dbReference>
<dbReference type="InterPro" id="IPR007365">
    <property type="entry name" value="TFR-like_dimer_dom"/>
</dbReference>
<organism evidence="7 8">
    <name type="scientific">Electrophorus electricus</name>
    <name type="common">Electric eel</name>
    <name type="synonym">Gymnotus electricus</name>
    <dbReference type="NCBI Taxonomy" id="8005"/>
    <lineage>
        <taxon>Eukaryota</taxon>
        <taxon>Metazoa</taxon>
        <taxon>Chordata</taxon>
        <taxon>Craniata</taxon>
        <taxon>Vertebrata</taxon>
        <taxon>Euteleostomi</taxon>
        <taxon>Actinopterygii</taxon>
        <taxon>Neopterygii</taxon>
        <taxon>Teleostei</taxon>
        <taxon>Ostariophysi</taxon>
        <taxon>Gymnotiformes</taxon>
        <taxon>Gymnotoidei</taxon>
        <taxon>Gymnotidae</taxon>
        <taxon>Electrophorus</taxon>
    </lineage>
</organism>
<feature type="domain" description="PA" evidence="4">
    <location>
        <begin position="232"/>
        <end position="298"/>
    </location>
</feature>
<dbReference type="GO" id="GO:0009897">
    <property type="term" value="C:external side of plasma membrane"/>
    <property type="evidence" value="ECO:0007669"/>
    <property type="project" value="TreeGrafter"/>
</dbReference>
<sequence>MSGPINHARAKISKIFNGEPQSYTRFNLAPNTDGDNSQVEVKLSTEVEEELDVPEAGHRHAGRSPARTQLCTSRNMFYMALGVLLIFVTGYLVGYMTHQKPMPSQGSAEGVECPSLQLADSNDEGVVNVPEPTLDWNDITGMLRSKLSSSAFVQTLSEFSSENHQAGSQGDEVLANKVLGIFSSLRMNPWNDEHYVQLQMPSRNDMNKVFFGSEEVGSPQGYLAYSAPGVKQGRVVYANYGRVEDLKYLQDVGINLNGTVVLLRTGKISLAEKVANAAKFAAVAVLIYPEIPGNYDLNTELYGHVHFGTGDPYTPGFPSFNHTQFPPSKSSGLPEILAQTITAAMACEIHKKMGGKDAPVNFKGKLIDFDSYKLGDSNNIVKVVVKNNEVDTRIHNIFGVIKGFVDPDRYVVIGAQRDSFSWGYAKSTVGTSLLVELAKAITEMIKAGFRPRRSIVFASWSAGDFGSIGSTEWLEGYLASLDRKAFTYISLDGAVSGGDLFKASGSPLLHKLLKETLNEVKILAKKDRFLYQKFDVVNFEAKVLEPMKMEDGAYPFLAFSGIPSISFRFVSDEQASPHYKYFGTPLDTKDRLDIATGQKVGDFCVSAAQVAGQMALRLVHDHLLRLDVTTYTSFLRKHVAKINMNLNQLIKSSVWAPTQLSARWLISAVGSYSRAADDLLNDAQNSDLEDEETCRKINDRIMRVEHNLLSPYVSPRDVPFRHILFGFGNYTLTALEDHLKNLKTPEADTDLLRNQLALTTWTIQSCANDLAGDVWVLDNMV</sequence>
<dbReference type="PANTHER" id="PTHR10404">
    <property type="entry name" value="N-ACETYLATED-ALPHA-LINKED ACIDIC DIPEPTIDASE"/>
    <property type="match status" value="1"/>
</dbReference>
<evidence type="ECO:0000313" key="8">
    <source>
        <dbReference type="Proteomes" id="UP000314983"/>
    </source>
</evidence>
<dbReference type="Pfam" id="PF02225">
    <property type="entry name" value="PA"/>
    <property type="match status" value="1"/>
</dbReference>
<accession>A0A4W4HE55</accession>
<reference evidence="7" key="5">
    <citation type="submission" date="2025-09" db="UniProtKB">
        <authorList>
            <consortium name="Ensembl"/>
        </authorList>
    </citation>
    <scope>IDENTIFICATION</scope>
</reference>
<dbReference type="InterPro" id="IPR007484">
    <property type="entry name" value="Peptidase_M28"/>
</dbReference>
<dbReference type="OMA" id="CELEIIF"/>
<dbReference type="InterPro" id="IPR046450">
    <property type="entry name" value="PA_dom_sf"/>
</dbReference>
<evidence type="ECO:0008006" key="9">
    <source>
        <dbReference type="Google" id="ProtNLM"/>
    </source>
</evidence>
<feature type="domain" description="Peptidase M28" evidence="6">
    <location>
        <begin position="396"/>
        <end position="605"/>
    </location>
</feature>
<keyword evidence="8" id="KW-1185">Reference proteome</keyword>
<dbReference type="InterPro" id="IPR036757">
    <property type="entry name" value="TFR-like_dimer_dom_sf"/>
</dbReference>
<proteinExistence type="inferred from homology"/>
<dbReference type="GeneID" id="113576148"/>
<dbReference type="FunFam" id="3.40.630.10:FF:000065">
    <property type="entry name" value="Transferrin receptor 1b"/>
    <property type="match status" value="1"/>
</dbReference>
<dbReference type="Pfam" id="PF04389">
    <property type="entry name" value="Peptidase_M28"/>
    <property type="match status" value="1"/>
</dbReference>
<dbReference type="Gene3D" id="3.40.630.10">
    <property type="entry name" value="Zn peptidases"/>
    <property type="match status" value="1"/>
</dbReference>
<gene>
    <name evidence="7" type="primary">tfr1b</name>
</gene>
<dbReference type="SUPFAM" id="SSF53187">
    <property type="entry name" value="Zn-dependent exopeptidases"/>
    <property type="match status" value="1"/>
</dbReference>
<dbReference type="CDD" id="cd09848">
    <property type="entry name" value="M28_TfR"/>
    <property type="match status" value="1"/>
</dbReference>
<dbReference type="SUPFAM" id="SSF47672">
    <property type="entry name" value="Transferrin receptor-like dimerisation domain"/>
    <property type="match status" value="1"/>
</dbReference>
<comment type="similarity">
    <text evidence="2">Belongs to the peptidase M28 family. M28B subfamily.</text>
</comment>
<dbReference type="GO" id="GO:0006826">
    <property type="term" value="P:iron ion transport"/>
    <property type="evidence" value="ECO:0007669"/>
    <property type="project" value="TreeGrafter"/>
</dbReference>
<dbReference type="AlphaFoldDB" id="A0A4W4HE55"/>
<dbReference type="Gene3D" id="3.50.30.30">
    <property type="match status" value="1"/>
</dbReference>
<dbReference type="Ensembl" id="ENSEEET00000047468.2">
    <property type="protein sequence ID" value="ENSEEEP00000046947.2"/>
    <property type="gene ID" value="ENSEEEG00000022101.2"/>
</dbReference>
<dbReference type="KEGG" id="eee:113576148"/>
<dbReference type="SUPFAM" id="SSF52025">
    <property type="entry name" value="PA domain"/>
    <property type="match status" value="1"/>
</dbReference>
<keyword evidence="3" id="KW-0812">Transmembrane</keyword>
<dbReference type="InterPro" id="IPR039373">
    <property type="entry name" value="Peptidase_M28B"/>
</dbReference>
<dbReference type="PANTHER" id="PTHR10404:SF79">
    <property type="entry name" value="TRANSFERRIN RECEPTOR PROTEIN 1"/>
    <property type="match status" value="1"/>
</dbReference>
<evidence type="ECO:0000259" key="4">
    <source>
        <dbReference type="Pfam" id="PF02225"/>
    </source>
</evidence>
<reference evidence="8" key="2">
    <citation type="journal article" date="2017" name="Sci. Adv.">
        <title>A tail of two voltages: Proteomic comparison of the three electric organs of the electric eel.</title>
        <authorList>
            <person name="Traeger L.L."/>
            <person name="Sabat G."/>
            <person name="Barrett-Wilt G.A."/>
            <person name="Wells G.B."/>
            <person name="Sussman M.R."/>
        </authorList>
    </citation>
    <scope>NUCLEOTIDE SEQUENCE [LARGE SCALE GENOMIC DNA]</scope>
</reference>